<evidence type="ECO:0000256" key="3">
    <source>
        <dbReference type="ARBA" id="ARBA00022448"/>
    </source>
</evidence>
<dbReference type="GO" id="GO:1901678">
    <property type="term" value="P:iron coordination entity transport"/>
    <property type="evidence" value="ECO:0007669"/>
    <property type="project" value="UniProtKB-ARBA"/>
</dbReference>
<dbReference type="EMBL" id="CP016808">
    <property type="protein sequence ID" value="ANY66017.1"/>
    <property type="molecule type" value="Genomic_DNA"/>
</dbReference>
<reference evidence="7" key="1">
    <citation type="submission" date="2016-08" db="EMBL/GenBank/DDBJ databases">
        <title>Complete Genome Seqeunce of Paenibacillus sp. BIHB 4019 from tea rhizoplane.</title>
        <authorList>
            <person name="Thakur R."/>
            <person name="Swarnkar M.K."/>
            <person name="Gulati A."/>
        </authorList>
    </citation>
    <scope>NUCLEOTIDE SEQUENCE [LARGE SCALE GENOMIC DNA]</scope>
    <source>
        <strain evidence="7">BIHB4019</strain>
    </source>
</reference>
<dbReference type="RefSeq" id="WP_172455410.1">
    <property type="nucleotide sequence ID" value="NZ_CP016808.1"/>
</dbReference>
<comment type="subcellular location">
    <subcellularLocation>
        <location evidence="1">Cell envelope</location>
    </subcellularLocation>
</comment>
<comment type="similarity">
    <text evidence="2">Belongs to the bacterial solute-binding protein 8 family.</text>
</comment>
<accession>A0A1B2DE80</accession>
<dbReference type="PANTHER" id="PTHR30532:SF21">
    <property type="entry name" value="SIDEROPHORE-BINDING LIPOPROTEIN YFIY-RELATED"/>
    <property type="match status" value="1"/>
</dbReference>
<evidence type="ECO:0000313" key="7">
    <source>
        <dbReference type="EMBL" id="ANY66017.1"/>
    </source>
</evidence>
<evidence type="ECO:0000256" key="2">
    <source>
        <dbReference type="ARBA" id="ARBA00008814"/>
    </source>
</evidence>
<keyword evidence="4 5" id="KW-0732">Signal</keyword>
<dbReference type="AlphaFoldDB" id="A0A1B2DE80"/>
<dbReference type="Gene3D" id="3.40.50.1980">
    <property type="entry name" value="Nitrogenase molybdenum iron protein domain"/>
    <property type="match status" value="2"/>
</dbReference>
<dbReference type="PROSITE" id="PS50983">
    <property type="entry name" value="FE_B12_PBP"/>
    <property type="match status" value="1"/>
</dbReference>
<protein>
    <recommendedName>
        <fullName evidence="6">Fe/B12 periplasmic-binding domain-containing protein</fullName>
    </recommendedName>
</protein>
<evidence type="ECO:0000256" key="4">
    <source>
        <dbReference type="ARBA" id="ARBA00022729"/>
    </source>
</evidence>
<dbReference type="SUPFAM" id="SSF53807">
    <property type="entry name" value="Helical backbone' metal receptor"/>
    <property type="match status" value="1"/>
</dbReference>
<dbReference type="PANTHER" id="PTHR30532">
    <property type="entry name" value="IRON III DICITRATE-BINDING PERIPLASMIC PROTEIN"/>
    <property type="match status" value="1"/>
</dbReference>
<proteinExistence type="inferred from homology"/>
<keyword evidence="3" id="KW-0813">Transport</keyword>
<dbReference type="InterPro" id="IPR002491">
    <property type="entry name" value="ABC_transptr_periplasmic_BD"/>
</dbReference>
<feature type="signal peptide" evidence="5">
    <location>
        <begin position="1"/>
        <end position="24"/>
    </location>
</feature>
<sequence length="325" mass="36251">MNKRFLFTMTIVALLLVMMTAACGKANEEAASTPSAEAAQQTQASDAAPQAGFAFKDTKGEQTLPNQPENIVTTVTYLTDHMIALGMVPKATVKSQNEDFPLYLKPFLDGVEIIGEQGKVNLEKLLALAPELIITDTNSEDIYESYKQIAPTAMLENGYVAPDWQTAFRATGAAFGLNDKAEQVIGDYEQLKQGVIAKVQSKAKGKTLMVLRIRNDIRYYGDMDYKWLYDDFGFERPAVFPLTSAENRYEVLSKEKLPEIDPDYILLINDNDEIYNELQDFNIWKNLKAVKANQVYPVSSDSWFGGYGPNAATSMLEDLSRLFGQ</sequence>
<organism evidence="7">
    <name type="scientific">Paenibacillus sp. BIHB 4019</name>
    <dbReference type="NCBI Taxonomy" id="1870819"/>
    <lineage>
        <taxon>Bacteria</taxon>
        <taxon>Bacillati</taxon>
        <taxon>Bacillota</taxon>
        <taxon>Bacilli</taxon>
        <taxon>Bacillales</taxon>
        <taxon>Paenibacillaceae</taxon>
        <taxon>Paenibacillus</taxon>
    </lineage>
</organism>
<dbReference type="PROSITE" id="PS51257">
    <property type="entry name" value="PROKAR_LIPOPROTEIN"/>
    <property type="match status" value="1"/>
</dbReference>
<evidence type="ECO:0000256" key="1">
    <source>
        <dbReference type="ARBA" id="ARBA00004196"/>
    </source>
</evidence>
<gene>
    <name evidence="7" type="ORF">BBD42_05755</name>
</gene>
<dbReference type="InterPro" id="IPR051313">
    <property type="entry name" value="Bact_iron-sidero_bind"/>
</dbReference>
<dbReference type="Pfam" id="PF01497">
    <property type="entry name" value="Peripla_BP_2"/>
    <property type="match status" value="1"/>
</dbReference>
<evidence type="ECO:0000256" key="5">
    <source>
        <dbReference type="SAM" id="SignalP"/>
    </source>
</evidence>
<dbReference type="CDD" id="cd01146">
    <property type="entry name" value="FhuD"/>
    <property type="match status" value="1"/>
</dbReference>
<feature type="domain" description="Fe/B12 periplasmic-binding" evidence="6">
    <location>
        <begin position="70"/>
        <end position="325"/>
    </location>
</feature>
<name>A0A1B2DE80_9BACL</name>
<dbReference type="GO" id="GO:0030288">
    <property type="term" value="C:outer membrane-bounded periplasmic space"/>
    <property type="evidence" value="ECO:0007669"/>
    <property type="project" value="TreeGrafter"/>
</dbReference>
<feature type="chain" id="PRO_5039573452" description="Fe/B12 periplasmic-binding domain-containing protein" evidence="5">
    <location>
        <begin position="25"/>
        <end position="325"/>
    </location>
</feature>
<evidence type="ECO:0000259" key="6">
    <source>
        <dbReference type="PROSITE" id="PS50983"/>
    </source>
</evidence>